<evidence type="ECO:0000259" key="1">
    <source>
        <dbReference type="Pfam" id="PF09346"/>
    </source>
</evidence>
<feature type="domain" description="Knr4/Smi1-like" evidence="1">
    <location>
        <begin position="12"/>
        <end position="129"/>
    </location>
</feature>
<name>A0A4Y5Z4M2_9GAMM</name>
<dbReference type="InterPro" id="IPR018958">
    <property type="entry name" value="Knr4/Smi1-like_dom"/>
</dbReference>
<evidence type="ECO:0000313" key="2">
    <source>
        <dbReference type="EMBL" id="QDE40054.1"/>
    </source>
</evidence>
<dbReference type="InterPro" id="IPR037883">
    <property type="entry name" value="Knr4/Smi1-like_sf"/>
</dbReference>
<dbReference type="KEGG" id="lpy:FIV34_12925"/>
<dbReference type="Pfam" id="PF09346">
    <property type="entry name" value="SMI1_KNR4"/>
    <property type="match status" value="1"/>
</dbReference>
<dbReference type="AlphaFoldDB" id="A0A4Y5Z4M2"/>
<evidence type="ECO:0000313" key="3">
    <source>
        <dbReference type="Proteomes" id="UP000316093"/>
    </source>
</evidence>
<keyword evidence="3" id="KW-1185">Reference proteome</keyword>
<dbReference type="OrthoDB" id="4103969at2"/>
<dbReference type="RefSeq" id="WP_139983396.1">
    <property type="nucleotide sequence ID" value="NZ_CP041046.1"/>
</dbReference>
<sequence length="162" mass="17901">MKLMIEKADIRLDDEMIAAVQSSLSVQFARAFVMFVKDHDGVVPPNNSFRISSKNHSGVTQFIALSDISRQAEFLSPSVTRAFFPFAFAEGGNFVCMARSDDAAVYFYDHEIDGMAALTRIAKSFEEFMGALELFDVASVVLAPGQVISVWIDPDFLSDLKS</sequence>
<gene>
    <name evidence="2" type="ORF">FIV34_12925</name>
</gene>
<protein>
    <recommendedName>
        <fullName evidence="1">Knr4/Smi1-like domain-containing protein</fullName>
    </recommendedName>
</protein>
<organism evidence="2 3">
    <name type="scientific">Luteibacter pinisoli</name>
    <dbReference type="NCBI Taxonomy" id="2589080"/>
    <lineage>
        <taxon>Bacteria</taxon>
        <taxon>Pseudomonadati</taxon>
        <taxon>Pseudomonadota</taxon>
        <taxon>Gammaproteobacteria</taxon>
        <taxon>Lysobacterales</taxon>
        <taxon>Rhodanobacteraceae</taxon>
        <taxon>Luteibacter</taxon>
    </lineage>
</organism>
<dbReference type="Gene3D" id="3.40.1580.10">
    <property type="entry name" value="SMI1/KNR4-like"/>
    <property type="match status" value="1"/>
</dbReference>
<dbReference type="Proteomes" id="UP000316093">
    <property type="component" value="Chromosome"/>
</dbReference>
<proteinExistence type="predicted"/>
<dbReference type="EMBL" id="CP041046">
    <property type="protein sequence ID" value="QDE40054.1"/>
    <property type="molecule type" value="Genomic_DNA"/>
</dbReference>
<reference evidence="2 3" key="1">
    <citation type="submission" date="2019-06" db="EMBL/GenBank/DDBJ databases">
        <title>A complete genome sequence for Luteibacter pinisoli MAH-14.</title>
        <authorList>
            <person name="Baltrus D.A."/>
        </authorList>
    </citation>
    <scope>NUCLEOTIDE SEQUENCE [LARGE SCALE GENOMIC DNA]</scope>
    <source>
        <strain evidence="2 3">MAH-14</strain>
    </source>
</reference>
<accession>A0A4Y5Z4M2</accession>
<dbReference type="SUPFAM" id="SSF160631">
    <property type="entry name" value="SMI1/KNR4-like"/>
    <property type="match status" value="1"/>
</dbReference>